<evidence type="ECO:0000313" key="3">
    <source>
        <dbReference type="Proteomes" id="UP000799302"/>
    </source>
</evidence>
<dbReference type="PANTHER" id="PTHR33840:SF1">
    <property type="entry name" value="TLE1 PHOSPHOLIPASE DOMAIN-CONTAINING PROTEIN"/>
    <property type="match status" value="1"/>
</dbReference>
<dbReference type="Pfam" id="PF09994">
    <property type="entry name" value="T6SS_Tle1-like_cat"/>
    <property type="match status" value="1"/>
</dbReference>
<organism evidence="2 3">
    <name type="scientific">Microthyrium microscopicum</name>
    <dbReference type="NCBI Taxonomy" id="703497"/>
    <lineage>
        <taxon>Eukaryota</taxon>
        <taxon>Fungi</taxon>
        <taxon>Dikarya</taxon>
        <taxon>Ascomycota</taxon>
        <taxon>Pezizomycotina</taxon>
        <taxon>Dothideomycetes</taxon>
        <taxon>Dothideomycetes incertae sedis</taxon>
        <taxon>Microthyriales</taxon>
        <taxon>Microthyriaceae</taxon>
        <taxon>Microthyrium</taxon>
    </lineage>
</organism>
<proteinExistence type="predicted"/>
<dbReference type="Proteomes" id="UP000799302">
    <property type="component" value="Unassembled WGS sequence"/>
</dbReference>
<name>A0A6A6UKN4_9PEZI</name>
<keyword evidence="3" id="KW-1185">Reference proteome</keyword>
<reference evidence="2" key="1">
    <citation type="journal article" date="2020" name="Stud. Mycol.">
        <title>101 Dothideomycetes genomes: a test case for predicting lifestyles and emergence of pathogens.</title>
        <authorList>
            <person name="Haridas S."/>
            <person name="Albert R."/>
            <person name="Binder M."/>
            <person name="Bloem J."/>
            <person name="Labutti K."/>
            <person name="Salamov A."/>
            <person name="Andreopoulos B."/>
            <person name="Baker S."/>
            <person name="Barry K."/>
            <person name="Bills G."/>
            <person name="Bluhm B."/>
            <person name="Cannon C."/>
            <person name="Castanera R."/>
            <person name="Culley D."/>
            <person name="Daum C."/>
            <person name="Ezra D."/>
            <person name="Gonzalez J."/>
            <person name="Henrissat B."/>
            <person name="Kuo A."/>
            <person name="Liang C."/>
            <person name="Lipzen A."/>
            <person name="Lutzoni F."/>
            <person name="Magnuson J."/>
            <person name="Mondo S."/>
            <person name="Nolan M."/>
            <person name="Ohm R."/>
            <person name="Pangilinan J."/>
            <person name="Park H.-J."/>
            <person name="Ramirez L."/>
            <person name="Alfaro M."/>
            <person name="Sun H."/>
            <person name="Tritt A."/>
            <person name="Yoshinaga Y."/>
            <person name="Zwiers L.-H."/>
            <person name="Turgeon B."/>
            <person name="Goodwin S."/>
            <person name="Spatafora J."/>
            <person name="Crous P."/>
            <person name="Grigoriev I."/>
        </authorList>
    </citation>
    <scope>NUCLEOTIDE SEQUENCE</scope>
    <source>
        <strain evidence="2">CBS 115976</strain>
    </source>
</reference>
<sequence length="513" mass="57411">MTESQNASQNVNVPSTKLKLPKKLVVLCDGTWQNSDYGWEKDSWSPFDHGHPQVPTNVTRLGRALLPESSDSHPQIISYHAGVGSSSWSITDHLLGGGLAYGISSNIRDAYVFLVDNFMEAAPHVSDQIFLVGFSRGAFTARSIGGMISSIGLLHKDAMQYFYYIFQDYEMAGADKPHYTPMIKKAFPDFHVESSVSDAARFLEDYKKELVKRNLTRIVDIEAIAVWDTVGTLGLPVTPVLQKIGLPSAIHAYRFYDTGISERVRHAFHAMALDERRSAFNATVWERQADNKTTILKQVWFPGAHSNIGGGYENQAMADISLAWMMDQLDPFLDFDKNYLKKQNQALVKNFFAADGVKPTKQKPAFEWGLGPVYEGLQFPLSLLGSITRTPGRYFELDYQTGKPNSKNPKLLQNTNEYIHASVRARYQYSDEFGGFDAHGKPYKLSAALKNWELVTGKREDGTKCNSWRRNLAGDAANGRELPEAEIGHFESQLLDLDPAMKTKLFPTTTVAT</sequence>
<protein>
    <recommendedName>
        <fullName evidence="1">T6SS Phospholipase effector Tle1-like catalytic domain-containing protein</fullName>
    </recommendedName>
</protein>
<dbReference type="EMBL" id="MU004231">
    <property type="protein sequence ID" value="KAF2672835.1"/>
    <property type="molecule type" value="Genomic_DNA"/>
</dbReference>
<dbReference type="AlphaFoldDB" id="A0A6A6UKN4"/>
<evidence type="ECO:0000313" key="2">
    <source>
        <dbReference type="EMBL" id="KAF2672835.1"/>
    </source>
</evidence>
<accession>A0A6A6UKN4</accession>
<dbReference type="OrthoDB" id="3057168at2759"/>
<gene>
    <name evidence="2" type="ORF">BT63DRAFT_409907</name>
</gene>
<dbReference type="InterPro" id="IPR018712">
    <property type="entry name" value="Tle1-like_cat"/>
</dbReference>
<dbReference type="PANTHER" id="PTHR33840">
    <property type="match status" value="1"/>
</dbReference>
<evidence type="ECO:0000259" key="1">
    <source>
        <dbReference type="Pfam" id="PF09994"/>
    </source>
</evidence>
<feature type="domain" description="T6SS Phospholipase effector Tle1-like catalytic" evidence="1">
    <location>
        <begin position="22"/>
        <end position="328"/>
    </location>
</feature>